<proteinExistence type="predicted"/>
<dbReference type="Proteomes" id="UP000682892">
    <property type="component" value="Unassembled WGS sequence"/>
</dbReference>
<evidence type="ECO:0000256" key="1">
    <source>
        <dbReference type="ARBA" id="ARBA00022614"/>
    </source>
</evidence>
<evidence type="ECO:0000256" key="2">
    <source>
        <dbReference type="ARBA" id="ARBA00022737"/>
    </source>
</evidence>
<reference evidence="6" key="3">
    <citation type="submission" date="2012-09" db="EMBL/GenBank/DDBJ databases">
        <authorList>
            <consortium name="VectorBase"/>
        </authorList>
    </citation>
    <scope>NUCLEOTIDE SEQUENCE</scope>
    <source>
        <strain evidence="6">Liverpool</strain>
    </source>
</reference>
<feature type="signal peptide" evidence="5">
    <location>
        <begin position="1"/>
        <end position="25"/>
    </location>
</feature>
<dbReference type="HOGENOM" id="CLU_474262_0_0_1"/>
<dbReference type="OrthoDB" id="7743103at2759"/>
<keyword evidence="4" id="KW-0812">Transmembrane</keyword>
<dbReference type="Pfam" id="PF13855">
    <property type="entry name" value="LRR_8"/>
    <property type="match status" value="1"/>
</dbReference>
<dbReference type="SMART" id="SM00365">
    <property type="entry name" value="LRR_SD22"/>
    <property type="match status" value="5"/>
</dbReference>
<organism evidence="6 7">
    <name type="scientific">Aedes aegypti</name>
    <name type="common">Yellowfever mosquito</name>
    <name type="synonym">Culex aegypti</name>
    <dbReference type="NCBI Taxonomy" id="7159"/>
    <lineage>
        <taxon>Eukaryota</taxon>
        <taxon>Metazoa</taxon>
        <taxon>Ecdysozoa</taxon>
        <taxon>Arthropoda</taxon>
        <taxon>Hexapoda</taxon>
        <taxon>Insecta</taxon>
        <taxon>Pterygota</taxon>
        <taxon>Neoptera</taxon>
        <taxon>Endopterygota</taxon>
        <taxon>Diptera</taxon>
        <taxon>Nematocera</taxon>
        <taxon>Culicoidea</taxon>
        <taxon>Culicidae</taxon>
        <taxon>Culicinae</taxon>
        <taxon>Aedini</taxon>
        <taxon>Aedes</taxon>
        <taxon>Stegomyia</taxon>
    </lineage>
</organism>
<dbReference type="PROSITE" id="PS51450">
    <property type="entry name" value="LRR"/>
    <property type="match status" value="1"/>
</dbReference>
<dbReference type="EMBL" id="CH477465">
    <property type="protein sequence ID" value="EAT40490.1"/>
    <property type="molecule type" value="Genomic_DNA"/>
</dbReference>
<evidence type="ECO:0000313" key="7">
    <source>
        <dbReference type="Proteomes" id="UP000682892"/>
    </source>
</evidence>
<dbReference type="PANTHER" id="PTHR45712:SF1">
    <property type="entry name" value="NEPHROCAN"/>
    <property type="match status" value="1"/>
</dbReference>
<sequence length="575" mass="64620">MFRISSTWVLGLTLMALFSAQSTEAYLCMCSPISCVLIHPNTDFFKSAESFCSSYRTAAHDVSIIRLMDTKLSPDAFNKFPNITSLEIFQGQLEKLDSDTFSGAGSLLKLLIRGNGLTSLDDYTFKGANNLKDLMISSNPLNKIEENAFANLKHLEILILTHGELTSLPKNVFKHNRMLKIVSLNNNKLESLDSEVFVGLDDLTKLELSENKLKVFDFKLLKASVIMMNNNSLTDLTINEHCNTIYASYNEIQTVTMMGNNLSKLSLISNKIRDIGNITKATNLTSLSLGSNPLDPNSVFSSLEKLEELMLQSTYINLSENTFANLKQLKILDLSYNNLTVADFKILGSLSSLQVLSYVGNQIPSFNYIEAREHLPRLRVLEVCKNGWNNTYFETNILRMRRFQLSPDVHGFSSHFLFRDDFIRMCSEKLIDDYNYDEYPEQPIDVEDEIRALYPKELTTTSTSTTSTKRTTTISTTSTTTEQPTTAKAALEQTTEKASHHVLEYNTDVGQRRITATEPEKASSPLFITFQVLVYILSVFGLAALVAVAYLWRKRQLGARPLAVSTGTTDSVRLI</sequence>
<keyword evidence="4" id="KW-0472">Membrane</keyword>
<keyword evidence="5" id="KW-0732">Signal</keyword>
<feature type="transmembrane region" description="Helical" evidence="4">
    <location>
        <begin position="532"/>
        <end position="552"/>
    </location>
</feature>
<feature type="region of interest" description="Disordered" evidence="3">
    <location>
        <begin position="461"/>
        <end position="484"/>
    </location>
</feature>
<keyword evidence="1" id="KW-0433">Leucine-rich repeat</keyword>
<reference evidence="6" key="1">
    <citation type="submission" date="2005-10" db="EMBL/GenBank/DDBJ databases">
        <authorList>
            <person name="Loftus B.J."/>
            <person name="Nene V.M."/>
            <person name="Hannick L.I."/>
            <person name="Bidwell S."/>
            <person name="Haas B."/>
            <person name="Amedeo P."/>
            <person name="Orvis J."/>
            <person name="Wortman J.R."/>
            <person name="White O.R."/>
            <person name="Salzberg S."/>
            <person name="Shumway M."/>
            <person name="Koo H."/>
            <person name="Zhao Y."/>
            <person name="Holmes M."/>
            <person name="Miller J."/>
            <person name="Schatz M."/>
            <person name="Pop M."/>
            <person name="Pai G."/>
            <person name="Utterback T."/>
            <person name="Rogers Y.-H."/>
            <person name="Kravitz S."/>
            <person name="Fraser C.M."/>
        </authorList>
    </citation>
    <scope>NUCLEOTIDE SEQUENCE</scope>
    <source>
        <strain evidence="6">Liverpool</strain>
    </source>
</reference>
<dbReference type="InterPro" id="IPR003591">
    <property type="entry name" value="Leu-rich_rpt_typical-subtyp"/>
</dbReference>
<dbReference type="InterPro" id="IPR050333">
    <property type="entry name" value="SLRP"/>
</dbReference>
<name>A0A1S4FHS6_AEDAE</name>
<evidence type="ECO:0000256" key="3">
    <source>
        <dbReference type="SAM" id="MobiDB-lite"/>
    </source>
</evidence>
<dbReference type="GO" id="GO:0005615">
    <property type="term" value="C:extracellular space"/>
    <property type="evidence" value="ECO:0007669"/>
    <property type="project" value="TreeGrafter"/>
</dbReference>
<dbReference type="InterPro" id="IPR032675">
    <property type="entry name" value="LRR_dom_sf"/>
</dbReference>
<accession>A0A1S4FHS6</accession>
<dbReference type="InterPro" id="IPR026906">
    <property type="entry name" value="LRR_5"/>
</dbReference>
<keyword evidence="2" id="KW-0677">Repeat</keyword>
<evidence type="ECO:0000313" key="6">
    <source>
        <dbReference type="EMBL" id="EAT40490.1"/>
    </source>
</evidence>
<evidence type="ECO:0000256" key="4">
    <source>
        <dbReference type="SAM" id="Phobius"/>
    </source>
</evidence>
<keyword evidence="4" id="KW-1133">Transmembrane helix</keyword>
<dbReference type="AlphaFoldDB" id="A0A1S4FHS6"/>
<dbReference type="OMA" id="ANIMNIN"/>
<dbReference type="KEGG" id="aag:5569637"/>
<dbReference type="Pfam" id="PF13306">
    <property type="entry name" value="LRR_5"/>
    <property type="match status" value="1"/>
</dbReference>
<feature type="chain" id="PRO_5036447840" evidence="5">
    <location>
        <begin position="26"/>
        <end position="575"/>
    </location>
</feature>
<evidence type="ECO:0000256" key="5">
    <source>
        <dbReference type="SAM" id="SignalP"/>
    </source>
</evidence>
<dbReference type="SMART" id="SM00369">
    <property type="entry name" value="LRR_TYP"/>
    <property type="match status" value="7"/>
</dbReference>
<dbReference type="SUPFAM" id="SSF52058">
    <property type="entry name" value="L domain-like"/>
    <property type="match status" value="1"/>
</dbReference>
<gene>
    <name evidence="6" type="ORF">AaeL_AAEL007778</name>
</gene>
<dbReference type="Gene3D" id="3.80.10.10">
    <property type="entry name" value="Ribonuclease Inhibitor"/>
    <property type="match status" value="1"/>
</dbReference>
<protein>
    <submittedName>
        <fullName evidence="6">AAEL007778-PA</fullName>
    </submittedName>
</protein>
<dbReference type="InterPro" id="IPR001611">
    <property type="entry name" value="Leu-rich_rpt"/>
</dbReference>
<dbReference type="PANTHER" id="PTHR45712">
    <property type="entry name" value="AGAP008170-PA"/>
    <property type="match status" value="1"/>
</dbReference>
<reference evidence="6" key="2">
    <citation type="journal article" date="2007" name="Science">
        <title>Genome sequence of Aedes aegypti, a major arbovirus vector.</title>
        <authorList>
            <person name="Nene V."/>
            <person name="Wortman J.R."/>
            <person name="Lawson D."/>
            <person name="Haas B."/>
            <person name="Kodira C."/>
            <person name="Tu Z.J."/>
            <person name="Loftus B."/>
            <person name="Xi Z."/>
            <person name="Megy K."/>
            <person name="Grabherr M."/>
            <person name="Ren Q."/>
            <person name="Zdobnov E.M."/>
            <person name="Lobo N.F."/>
            <person name="Campbell K.S."/>
            <person name="Brown S.E."/>
            <person name="Bonaldo M.F."/>
            <person name="Zhu J."/>
            <person name="Sinkins S.P."/>
            <person name="Hogenkamp D.G."/>
            <person name="Amedeo P."/>
            <person name="Arensburger P."/>
            <person name="Atkinson P.W."/>
            <person name="Bidwell S."/>
            <person name="Biedler J."/>
            <person name="Birney E."/>
            <person name="Bruggner R.V."/>
            <person name="Costas J."/>
            <person name="Coy M.R."/>
            <person name="Crabtree J."/>
            <person name="Crawford M."/>
            <person name="Debruyn B."/>
            <person name="Decaprio D."/>
            <person name="Eiglmeier K."/>
            <person name="Eisenstadt E."/>
            <person name="El-Dorry H."/>
            <person name="Gelbart W.M."/>
            <person name="Gomes S.L."/>
            <person name="Hammond M."/>
            <person name="Hannick L.I."/>
            <person name="Hogan J.R."/>
            <person name="Holmes M.H."/>
            <person name="Jaffe D."/>
            <person name="Johnston J.S."/>
            <person name="Kennedy R.C."/>
            <person name="Koo H."/>
            <person name="Kravitz S."/>
            <person name="Kriventseva E.V."/>
            <person name="Kulp D."/>
            <person name="Labutti K."/>
            <person name="Lee E."/>
            <person name="Li S."/>
            <person name="Lovin D.D."/>
            <person name="Mao C."/>
            <person name="Mauceli E."/>
            <person name="Menck C.F."/>
            <person name="Miller J.R."/>
            <person name="Montgomery P."/>
            <person name="Mori A."/>
            <person name="Nascimento A.L."/>
            <person name="Naveira H.F."/>
            <person name="Nusbaum C."/>
            <person name="O'leary S."/>
            <person name="Orvis J."/>
            <person name="Pertea M."/>
            <person name="Quesneville H."/>
            <person name="Reidenbach K.R."/>
            <person name="Rogers Y.H."/>
            <person name="Roth C.W."/>
            <person name="Schneider J.R."/>
            <person name="Schatz M."/>
            <person name="Shumway M."/>
            <person name="Stanke M."/>
            <person name="Stinson E.O."/>
            <person name="Tubio J.M."/>
            <person name="Vanzee J.P."/>
            <person name="Verjovski-Almeida S."/>
            <person name="Werner D."/>
            <person name="White O."/>
            <person name="Wyder S."/>
            <person name="Zeng Q."/>
            <person name="Zhao Q."/>
            <person name="Zhao Y."/>
            <person name="Hill C.A."/>
            <person name="Raikhel A.S."/>
            <person name="Soares M.B."/>
            <person name="Knudson D.L."/>
            <person name="Lee N.H."/>
            <person name="Galagan J."/>
            <person name="Salzberg S.L."/>
            <person name="Paulsen I.T."/>
            <person name="Dimopoulos G."/>
            <person name="Collins F.H."/>
            <person name="Birren B."/>
            <person name="Fraser-Liggett C.M."/>
            <person name="Severson D.W."/>
        </authorList>
    </citation>
    <scope>NUCLEOTIDE SEQUENCE [LARGE SCALE GENOMIC DNA]</scope>
    <source>
        <strain evidence="6">Liverpool</strain>
    </source>
</reference>